<evidence type="ECO:0000259" key="8">
    <source>
        <dbReference type="PROSITE" id="PS51349"/>
    </source>
</evidence>
<evidence type="ECO:0000256" key="3">
    <source>
        <dbReference type="ARBA" id="ARBA00022643"/>
    </source>
</evidence>
<evidence type="ECO:0000256" key="7">
    <source>
        <dbReference type="PIRSR" id="PIRSR000138-2"/>
    </source>
</evidence>
<comment type="similarity">
    <text evidence="5">Belongs to the FMN-dependent alpha-hydroxy acid dehydrogenase family.</text>
</comment>
<dbReference type="PIRSF" id="PIRSF000138">
    <property type="entry name" value="Al-hdrx_acd_dh"/>
    <property type="match status" value="1"/>
</dbReference>
<feature type="binding site" evidence="7">
    <location>
        <position position="113"/>
    </location>
    <ligand>
        <name>FMN</name>
        <dbReference type="ChEBI" id="CHEBI:58210"/>
    </ligand>
</feature>
<dbReference type="InterPro" id="IPR013785">
    <property type="entry name" value="Aldolase_TIM"/>
</dbReference>
<dbReference type="PANTHER" id="PTHR10578">
    <property type="entry name" value="S -2-HYDROXY-ACID OXIDASE-RELATED"/>
    <property type="match status" value="1"/>
</dbReference>
<feature type="active site" description="Proton acceptor" evidence="6">
    <location>
        <position position="281"/>
    </location>
</feature>
<proteinExistence type="inferred from homology"/>
<accession>A0A348WBD3</accession>
<feature type="binding site" evidence="7">
    <location>
        <position position="281"/>
    </location>
    <ligand>
        <name>glyoxylate</name>
        <dbReference type="ChEBI" id="CHEBI:36655"/>
    </ligand>
</feature>
<sequence>MLPMTLDSRYPAIADLKARARRRLPRFVWEYLDAGTGTEATCRRNEEVFAGLRLMPSLLHGEQTPDLTTRLLGQAYQMPVGIAPVGMSGLIWPDAEGHLARAATAAGLPYTLSTVASQTPEAVGPHLAGNGWFQLYPPRDPEIRQDMLRRARAAGFTTLVLTVDVPVASRRERQLRSGLTQPPRLSPRLLAQVAIRPAWALGMARRGMPRMALIDDYSRPEKGLSSTAHAGYLLRTSPDWDYLSWLRDAWQGPLVVKGVLDPDTVPRLVAAGVDALWLSNHGGRQFDAAPAPLEVLPAIRAATDLPLIVDSGISGGLDILRALALGADFTMLGRAWHFALAALGAQGPAHLARILRIDLESNMGQLGLIRPSEAPDRQMKIT</sequence>
<feature type="binding site" evidence="7">
    <location>
        <position position="134"/>
    </location>
    <ligand>
        <name>FMN</name>
        <dbReference type="ChEBI" id="CHEBI:58210"/>
    </ligand>
</feature>
<dbReference type="Proteomes" id="UP000264719">
    <property type="component" value="Unassembled WGS sequence"/>
</dbReference>
<keyword evidence="4" id="KW-0560">Oxidoreductase</keyword>
<dbReference type="SUPFAM" id="SSF51395">
    <property type="entry name" value="FMN-linked oxidoreductases"/>
    <property type="match status" value="1"/>
</dbReference>
<dbReference type="GO" id="GO:0005886">
    <property type="term" value="C:plasma membrane"/>
    <property type="evidence" value="ECO:0007669"/>
    <property type="project" value="TreeGrafter"/>
</dbReference>
<feature type="binding site" evidence="7">
    <location>
        <position position="171"/>
    </location>
    <ligand>
        <name>glyoxylate</name>
        <dbReference type="ChEBI" id="CHEBI:36655"/>
    </ligand>
</feature>
<feature type="binding site" evidence="7">
    <location>
        <position position="31"/>
    </location>
    <ligand>
        <name>glyoxylate</name>
        <dbReference type="ChEBI" id="CHEBI:36655"/>
    </ligand>
</feature>
<organism evidence="9 10">
    <name type="scientific">Roseovarius nubinhibens</name>
    <dbReference type="NCBI Taxonomy" id="314263"/>
    <lineage>
        <taxon>Bacteria</taxon>
        <taxon>Pseudomonadati</taxon>
        <taxon>Pseudomonadota</taxon>
        <taxon>Alphaproteobacteria</taxon>
        <taxon>Rhodobacterales</taxon>
        <taxon>Roseobacteraceae</taxon>
        <taxon>Roseovarius</taxon>
    </lineage>
</organism>
<name>A0A348WBD3_9RHOB</name>
<dbReference type="Pfam" id="PF01070">
    <property type="entry name" value="FMN_dh"/>
    <property type="match status" value="1"/>
</dbReference>
<evidence type="ECO:0000256" key="2">
    <source>
        <dbReference type="ARBA" id="ARBA00022630"/>
    </source>
</evidence>
<dbReference type="GO" id="GO:0010181">
    <property type="term" value="F:FMN binding"/>
    <property type="evidence" value="ECO:0007669"/>
    <property type="project" value="InterPro"/>
</dbReference>
<protein>
    <submittedName>
        <fullName evidence="9">Alpha-hydroxy-acid oxidizing enzyme</fullName>
    </submittedName>
</protein>
<reference evidence="9 10" key="1">
    <citation type="journal article" date="2018" name="Nat. Biotechnol.">
        <title>A standardized bacterial taxonomy based on genome phylogeny substantially revises the tree of life.</title>
        <authorList>
            <person name="Parks D.H."/>
            <person name="Chuvochina M."/>
            <person name="Waite D.W."/>
            <person name="Rinke C."/>
            <person name="Skarshewski A."/>
            <person name="Chaumeil P.A."/>
            <person name="Hugenholtz P."/>
        </authorList>
    </citation>
    <scope>NUCLEOTIDE SEQUENCE [LARGE SCALE GENOMIC DNA]</scope>
    <source>
        <strain evidence="9">UBA9169</strain>
    </source>
</reference>
<feature type="binding site" evidence="7">
    <location>
        <position position="279"/>
    </location>
    <ligand>
        <name>FMN</name>
        <dbReference type="ChEBI" id="CHEBI:58210"/>
    </ligand>
</feature>
<evidence type="ECO:0000256" key="5">
    <source>
        <dbReference type="ARBA" id="ARBA00024042"/>
    </source>
</evidence>
<evidence type="ECO:0000313" key="10">
    <source>
        <dbReference type="Proteomes" id="UP000264719"/>
    </source>
</evidence>
<feature type="binding site" evidence="7">
    <location>
        <position position="162"/>
    </location>
    <ligand>
        <name>FMN</name>
        <dbReference type="ChEBI" id="CHEBI:58210"/>
    </ligand>
</feature>
<dbReference type="GO" id="GO:0004459">
    <property type="term" value="F:L-lactate dehydrogenase (NAD+) activity"/>
    <property type="evidence" value="ECO:0007669"/>
    <property type="project" value="TreeGrafter"/>
</dbReference>
<gene>
    <name evidence="9" type="ORF">DCS45_08215</name>
</gene>
<dbReference type="InterPro" id="IPR037396">
    <property type="entry name" value="FMN_HAD"/>
</dbReference>
<dbReference type="PANTHER" id="PTHR10578:SF107">
    <property type="entry name" value="2-HYDROXYACID OXIDASE 1"/>
    <property type="match status" value="1"/>
</dbReference>
<comment type="caution">
    <text evidence="9">The sequence shown here is derived from an EMBL/GenBank/DDBJ whole genome shotgun (WGS) entry which is preliminary data.</text>
</comment>
<dbReference type="PROSITE" id="PS00557">
    <property type="entry name" value="FMN_HYDROXY_ACID_DH_1"/>
    <property type="match status" value="1"/>
</dbReference>
<evidence type="ECO:0000256" key="4">
    <source>
        <dbReference type="ARBA" id="ARBA00023002"/>
    </source>
</evidence>
<feature type="binding site" evidence="7">
    <location>
        <begin position="84"/>
        <end position="86"/>
    </location>
    <ligand>
        <name>FMN</name>
        <dbReference type="ChEBI" id="CHEBI:58210"/>
    </ligand>
</feature>
<dbReference type="CDD" id="cd02809">
    <property type="entry name" value="alpha_hydroxyacid_oxid_FMN"/>
    <property type="match status" value="1"/>
</dbReference>
<dbReference type="PROSITE" id="PS51349">
    <property type="entry name" value="FMN_HYDROXY_ACID_DH_2"/>
    <property type="match status" value="1"/>
</dbReference>
<dbReference type="GO" id="GO:0009060">
    <property type="term" value="P:aerobic respiration"/>
    <property type="evidence" value="ECO:0007669"/>
    <property type="project" value="TreeGrafter"/>
</dbReference>
<dbReference type="InterPro" id="IPR000262">
    <property type="entry name" value="FMN-dep_DH"/>
</dbReference>
<keyword evidence="2 7" id="KW-0285">Flavoprotein</keyword>
<feature type="binding site" evidence="7">
    <location>
        <position position="284"/>
    </location>
    <ligand>
        <name>glyoxylate</name>
        <dbReference type="ChEBI" id="CHEBI:36655"/>
    </ligand>
</feature>
<evidence type="ECO:0000313" key="9">
    <source>
        <dbReference type="EMBL" id="HAR51845.1"/>
    </source>
</evidence>
<dbReference type="InterPro" id="IPR012133">
    <property type="entry name" value="Alpha-hydoxy_acid_DH_FMN"/>
</dbReference>
<feature type="binding site" evidence="7">
    <location>
        <position position="136"/>
    </location>
    <ligand>
        <name>glyoxylate</name>
        <dbReference type="ChEBI" id="CHEBI:36655"/>
    </ligand>
</feature>
<feature type="domain" description="FMN hydroxy acid dehydrogenase" evidence="8">
    <location>
        <begin position="5"/>
        <end position="382"/>
    </location>
</feature>
<dbReference type="AlphaFoldDB" id="A0A348WBD3"/>
<dbReference type="EMBL" id="DMVW01000083">
    <property type="protein sequence ID" value="HAR51845.1"/>
    <property type="molecule type" value="Genomic_DNA"/>
</dbReference>
<feature type="binding site" evidence="7">
    <location>
        <begin position="333"/>
        <end position="334"/>
    </location>
    <ligand>
        <name>FMN</name>
        <dbReference type="ChEBI" id="CHEBI:58210"/>
    </ligand>
</feature>
<feature type="binding site" evidence="7">
    <location>
        <position position="257"/>
    </location>
    <ligand>
        <name>FMN</name>
        <dbReference type="ChEBI" id="CHEBI:58210"/>
    </ligand>
</feature>
<keyword evidence="3 7" id="KW-0288">FMN</keyword>
<evidence type="ECO:0000256" key="6">
    <source>
        <dbReference type="PIRSR" id="PIRSR000138-1"/>
    </source>
</evidence>
<evidence type="ECO:0000256" key="1">
    <source>
        <dbReference type="ARBA" id="ARBA00001917"/>
    </source>
</evidence>
<comment type="cofactor">
    <cofactor evidence="1">
        <name>FMN</name>
        <dbReference type="ChEBI" id="CHEBI:58210"/>
    </cofactor>
</comment>
<dbReference type="Gene3D" id="3.20.20.70">
    <property type="entry name" value="Aldolase class I"/>
    <property type="match status" value="1"/>
</dbReference>
<dbReference type="InterPro" id="IPR008259">
    <property type="entry name" value="FMN_hydac_DH_AS"/>
</dbReference>